<evidence type="ECO:0000313" key="4">
    <source>
        <dbReference type="Proteomes" id="UP000623509"/>
    </source>
</evidence>
<reference evidence="2 3" key="2">
    <citation type="submission" date="2017-07" db="EMBL/GenBank/DDBJ databases">
        <title>Candidatus Dactylopiibacterium carminicum, a nitrogen-fixing symbiont of the cochineal insect Dactylopius coccus and Dactylopius opuntiae (Hemiptera: Coccoidea: Dactylopiidae).</title>
        <authorList>
            <person name="Vera A."/>
        </authorList>
    </citation>
    <scope>NUCLEOTIDE SEQUENCE [LARGE SCALE GENOMIC DNA]</scope>
    <source>
        <strain evidence="2 3">NFDCM</strain>
    </source>
</reference>
<sequence>MQVEDQSPAGERRETLSELEDLLHVVQEMCRRLSYETHGDAFPRVQELSALLLQARELVSGLRQAEAD</sequence>
<dbReference type="Proteomes" id="UP000623509">
    <property type="component" value="Unassembled WGS sequence"/>
</dbReference>
<reference evidence="1 4" key="1">
    <citation type="submission" date="2016-08" db="EMBL/GenBank/DDBJ databases">
        <title>Candidatus Dactylopiibacterium carminicum genome sequence.</title>
        <authorList>
            <person name="Ramirez-Puebla S.T."/>
            <person name="Ormeno-Orrillo E."/>
            <person name="Vera-Ponce De Leon A."/>
            <person name="Luis L."/>
            <person name="Sanchez-Flores A."/>
            <person name="Monica R."/>
            <person name="Martinez-Romero E."/>
        </authorList>
    </citation>
    <scope>NUCLEOTIDE SEQUENCE [LARGE SCALE GENOMIC DNA]</scope>
    <source>
        <strain evidence="1">END1</strain>
    </source>
</reference>
<organism evidence="2 3">
    <name type="scientific">Candidatus Dactylopiibacterium carminicum</name>
    <dbReference type="NCBI Taxonomy" id="857335"/>
    <lineage>
        <taxon>Bacteria</taxon>
        <taxon>Pseudomonadati</taxon>
        <taxon>Pseudomonadota</taxon>
        <taxon>Betaproteobacteria</taxon>
        <taxon>Rhodocyclales</taxon>
        <taxon>Rhodocyclaceae</taxon>
        <taxon>Candidatus Dactylopiibacterium</taxon>
    </lineage>
</organism>
<dbReference type="RefSeq" id="WP_095524095.1">
    <property type="nucleotide sequence ID" value="NZ_MDUX01000015.1"/>
</dbReference>
<keyword evidence="4" id="KW-1185">Reference proteome</keyword>
<protein>
    <submittedName>
        <fullName evidence="2">Uncharacterized protein</fullName>
    </submittedName>
</protein>
<evidence type="ECO:0000313" key="3">
    <source>
        <dbReference type="Proteomes" id="UP000216107"/>
    </source>
</evidence>
<comment type="caution">
    <text evidence="2">The sequence shown here is derived from an EMBL/GenBank/DDBJ whole genome shotgun (WGS) entry which is preliminary data.</text>
</comment>
<evidence type="ECO:0000313" key="1">
    <source>
        <dbReference type="EMBL" id="KAF7599726.1"/>
    </source>
</evidence>
<dbReference type="EMBL" id="MDUX01000015">
    <property type="protein sequence ID" value="KAF7599726.1"/>
    <property type="molecule type" value="Genomic_DNA"/>
</dbReference>
<proteinExistence type="predicted"/>
<gene>
    <name evidence="1" type="ORF">BGI27_06485</name>
    <name evidence="2" type="ORF">CGU29_06925</name>
</gene>
<accession>A0A272EU91</accession>
<evidence type="ECO:0000313" key="2">
    <source>
        <dbReference type="EMBL" id="PAS93662.1"/>
    </source>
</evidence>
<dbReference type="Proteomes" id="UP000216107">
    <property type="component" value="Unassembled WGS sequence"/>
</dbReference>
<name>A0A272EU91_9RHOO</name>
<dbReference type="OrthoDB" id="9181918at2"/>
<dbReference type="EMBL" id="NMRN01000014">
    <property type="protein sequence ID" value="PAS93662.1"/>
    <property type="molecule type" value="Genomic_DNA"/>
</dbReference>
<dbReference type="AlphaFoldDB" id="A0A272EU91"/>